<dbReference type="AlphaFoldDB" id="A0A117R7H6"/>
<dbReference type="Proteomes" id="UP000052982">
    <property type="component" value="Unassembled WGS sequence"/>
</dbReference>
<feature type="domain" description="Transposase IS4-like" evidence="2">
    <location>
        <begin position="16"/>
        <end position="90"/>
    </location>
</feature>
<evidence type="ECO:0000313" key="3">
    <source>
        <dbReference type="EMBL" id="KUN75390.1"/>
    </source>
</evidence>
<sequence length="149" mass="16847">MRRRAGSITPAAKERRRAARVRQTVKAPPALVRVIEYHVDGQADIVRLIASLTDHEKYPAEELAVLHAWRWEIELVFDEIKTTNAAGRSSGRRHRTACGRRSDAHLIVHHVTRDLLDEGARLHQPWAWRTASAMSPSRAVSSCKCGPCW</sequence>
<reference evidence="3 4" key="1">
    <citation type="submission" date="2015-10" db="EMBL/GenBank/DDBJ databases">
        <title>Draft genome sequence of Streptomyces griseoruber DSM 40281, type strain for the species Streptomyces griseoruber.</title>
        <authorList>
            <person name="Ruckert C."/>
            <person name="Winkler A."/>
            <person name="Kalinowski J."/>
            <person name="Kampfer P."/>
            <person name="Glaeser S."/>
        </authorList>
    </citation>
    <scope>NUCLEOTIDE SEQUENCE [LARGE SCALE GENOMIC DNA]</scope>
    <source>
        <strain evidence="3 4">DSM 40281</strain>
    </source>
</reference>
<organism evidence="3 4">
    <name type="scientific">Streptomyces griseoruber</name>
    <dbReference type="NCBI Taxonomy" id="1943"/>
    <lineage>
        <taxon>Bacteria</taxon>
        <taxon>Bacillati</taxon>
        <taxon>Actinomycetota</taxon>
        <taxon>Actinomycetes</taxon>
        <taxon>Kitasatosporales</taxon>
        <taxon>Streptomycetaceae</taxon>
        <taxon>Streptomyces</taxon>
    </lineage>
</organism>
<dbReference type="InterPro" id="IPR002559">
    <property type="entry name" value="Transposase_11"/>
</dbReference>
<comment type="caution">
    <text evidence="3">The sequence shown here is derived from an EMBL/GenBank/DDBJ whole genome shotgun (WGS) entry which is preliminary data.</text>
</comment>
<dbReference type="EMBL" id="LMWW01000081">
    <property type="protein sequence ID" value="KUN75390.1"/>
    <property type="molecule type" value="Genomic_DNA"/>
</dbReference>
<gene>
    <name evidence="3" type="ORF">AQJ64_42720</name>
</gene>
<name>A0A117R7H6_9ACTN</name>
<dbReference type="SUPFAM" id="SSF53098">
    <property type="entry name" value="Ribonuclease H-like"/>
    <property type="match status" value="1"/>
</dbReference>
<dbReference type="GO" id="GO:0003677">
    <property type="term" value="F:DNA binding"/>
    <property type="evidence" value="ECO:0007669"/>
    <property type="project" value="InterPro"/>
</dbReference>
<dbReference type="InterPro" id="IPR012337">
    <property type="entry name" value="RNaseH-like_sf"/>
</dbReference>
<dbReference type="GO" id="GO:0004803">
    <property type="term" value="F:transposase activity"/>
    <property type="evidence" value="ECO:0007669"/>
    <property type="project" value="InterPro"/>
</dbReference>
<dbReference type="Pfam" id="PF01609">
    <property type="entry name" value="DDE_Tnp_1"/>
    <property type="match status" value="1"/>
</dbReference>
<protein>
    <recommendedName>
        <fullName evidence="2">Transposase IS4-like domain-containing protein</fullName>
    </recommendedName>
</protein>
<evidence type="ECO:0000256" key="1">
    <source>
        <dbReference type="SAM" id="MobiDB-lite"/>
    </source>
</evidence>
<accession>A0A117R7H6</accession>
<keyword evidence="4" id="KW-1185">Reference proteome</keyword>
<proteinExistence type="predicted"/>
<evidence type="ECO:0000313" key="4">
    <source>
        <dbReference type="Proteomes" id="UP000052982"/>
    </source>
</evidence>
<dbReference type="RefSeq" id="WP_055633703.1">
    <property type="nucleotide sequence ID" value="NZ_LIQS01000140.1"/>
</dbReference>
<evidence type="ECO:0000259" key="2">
    <source>
        <dbReference type="Pfam" id="PF01609"/>
    </source>
</evidence>
<dbReference type="GO" id="GO:0006313">
    <property type="term" value="P:DNA transposition"/>
    <property type="evidence" value="ECO:0007669"/>
    <property type="project" value="InterPro"/>
</dbReference>
<feature type="region of interest" description="Disordered" evidence="1">
    <location>
        <begin position="1"/>
        <end position="22"/>
    </location>
</feature>